<dbReference type="PROSITE" id="PS51257">
    <property type="entry name" value="PROKAR_LIPOPROTEIN"/>
    <property type="match status" value="1"/>
</dbReference>
<evidence type="ECO:0008006" key="2">
    <source>
        <dbReference type="Google" id="ProtNLM"/>
    </source>
</evidence>
<dbReference type="Gene3D" id="2.120.10.10">
    <property type="match status" value="1"/>
</dbReference>
<dbReference type="EMBL" id="KF901008">
    <property type="protein sequence ID" value="AIF14714.1"/>
    <property type="molecule type" value="Genomic_DNA"/>
</dbReference>
<proteinExistence type="predicted"/>
<dbReference type="CDD" id="cd15482">
    <property type="entry name" value="Sialidase_non-viral"/>
    <property type="match status" value="1"/>
</dbReference>
<sequence length="540" mass="58437">MLTPNKRIRMKFDMRVLGICFLLIMTGTTGCLEDEPEKEEPVEDPSLPEGTFITGSDGLAIEGESLAMDFVFSNVGEQGAEPSIGVTSSGCIFFIAFEKPMRSCDHGQTWTNTRDITQAPFTNDPYGWVDPITDRVFNIHMMGLQTTWVGWSDNDGETWAGNPHDSGTTPLNDHIKLGSGPWTGEGPYGSIGGISSNIYETAVYFCYNKLAGIFCFTSFDGGATFEAGGQIVGLATTNGGLHGAITTAPDGTVYLPPRVQTPTIILSKDNGFSWEERYMGEDVGTPSIRKNGEVATDTDSNAYNIWVGNDQGVYMSRSIDSGNTWDQTSIRISPIEVISATFPHTSAGDPGRIAITYLGSENADALGLPDIDGEPWDGNAHYATTNVSHYLYVTYSLNALDENPIFHTQKVSPDPVQVGSICLNSGDCRSNEGGSNRNLLDFNDLHIDLEGRVYIAFADGCTGTCASGNDTTASNSRDRLGSVYYLGNGPSLYESVGNLTEFNQSPEDSEVSIPRYILPISFATFVVVPSLKGFRKRPLL</sequence>
<dbReference type="SUPFAM" id="SSF50939">
    <property type="entry name" value="Sialidases"/>
    <property type="match status" value="1"/>
</dbReference>
<reference evidence="1" key="1">
    <citation type="journal article" date="2014" name="Genome Biol. Evol.">
        <title>Pangenome evidence for extensive interdomain horizontal transfer affecting lineage core and shell genes in uncultured planktonic thaumarchaeota and euryarchaeota.</title>
        <authorList>
            <person name="Deschamps P."/>
            <person name="Zivanovic Y."/>
            <person name="Moreira D."/>
            <person name="Rodriguez-Valera F."/>
            <person name="Lopez-Garcia P."/>
        </authorList>
    </citation>
    <scope>NUCLEOTIDE SEQUENCE</scope>
</reference>
<organism evidence="1">
    <name type="scientific">uncultured marine group II/III euryarchaeote KM3_67_G08</name>
    <dbReference type="NCBI Taxonomy" id="1456485"/>
    <lineage>
        <taxon>Archaea</taxon>
        <taxon>Methanobacteriati</taxon>
        <taxon>Methanobacteriota</taxon>
        <taxon>environmental samples</taxon>
    </lineage>
</organism>
<dbReference type="AlphaFoldDB" id="A0A075HFH1"/>
<name>A0A075HFH1_9EURY</name>
<evidence type="ECO:0000313" key="1">
    <source>
        <dbReference type="EMBL" id="AIF14714.1"/>
    </source>
</evidence>
<dbReference type="InterPro" id="IPR036278">
    <property type="entry name" value="Sialidase_sf"/>
</dbReference>
<protein>
    <recommendedName>
        <fullName evidence="2">Exo-alpha-sialidase</fullName>
    </recommendedName>
</protein>
<accession>A0A075HFH1</accession>